<sequence length="396" mass="43846">MYSNFKNFLINELNSIDAAGLYKRERVITTPQQAEIKVSTGQEVLNFCANNYLGLSNNPELIDAAKKALDERGFGMSSVRFICGTQDLHISLEKKIADFFGTEDTILYAACFDANGGVFEPLLNEEDAIISDSLNHASIIDGVRLCKAQRYRYANANMEELENCLKLAQAQRFRLIVTDGVFSMDGNVAPLDKIHELAKKYDAMIMVDESHSAGVVGKTGRGTTEQFNLRGEVEIITGTLGKAFGGAIGGFTTGKKEIIDMLRQRSRPYLFSNSIPPMVASAGIAMFDMMARTNHLQDKLHDNTDYFVKEMKKAGFDIKPTQSAICAVMLYDAKLSQEMATKLLDEGIYVVGFYYPVVPKDLARIRVQISAGHEKEHLDKCIAAFTKVGKQLGVIK</sequence>
<name>A0A644YQA0_9ZZZZ</name>
<gene>
    <name evidence="7" type="primary">kbl_13</name>
    <name evidence="7" type="ORF">SDC9_77342</name>
</gene>
<dbReference type="PANTHER" id="PTHR13693:SF102">
    <property type="entry name" value="2-AMINO-3-KETOBUTYRATE COENZYME A LIGASE, MITOCHONDRIAL"/>
    <property type="match status" value="1"/>
</dbReference>
<keyword evidence="4" id="KW-0663">Pyridoxal phosphate</keyword>
<dbReference type="FunFam" id="3.40.640.10:FF:000006">
    <property type="entry name" value="5-aminolevulinate synthase, mitochondrial"/>
    <property type="match status" value="1"/>
</dbReference>
<dbReference type="CDD" id="cd06454">
    <property type="entry name" value="KBL_like"/>
    <property type="match status" value="1"/>
</dbReference>
<dbReference type="PANTHER" id="PTHR13693">
    <property type="entry name" value="CLASS II AMINOTRANSFERASE/8-AMINO-7-OXONONANOATE SYNTHASE"/>
    <property type="match status" value="1"/>
</dbReference>
<dbReference type="InterPro" id="IPR015421">
    <property type="entry name" value="PyrdxlP-dep_Trfase_major"/>
</dbReference>
<dbReference type="GO" id="GO:0005829">
    <property type="term" value="C:cytosol"/>
    <property type="evidence" value="ECO:0007669"/>
    <property type="project" value="TreeGrafter"/>
</dbReference>
<dbReference type="NCBIfam" id="NF005394">
    <property type="entry name" value="PRK06939.1"/>
    <property type="match status" value="1"/>
</dbReference>
<evidence type="ECO:0000256" key="3">
    <source>
        <dbReference type="ARBA" id="ARBA00022679"/>
    </source>
</evidence>
<dbReference type="NCBIfam" id="TIGR01822">
    <property type="entry name" value="2am3keto_CoA"/>
    <property type="match status" value="1"/>
</dbReference>
<comment type="cofactor">
    <cofactor evidence="1">
        <name>pyridoxal 5'-phosphate</name>
        <dbReference type="ChEBI" id="CHEBI:597326"/>
    </cofactor>
</comment>
<dbReference type="GO" id="GO:0030170">
    <property type="term" value="F:pyridoxal phosphate binding"/>
    <property type="evidence" value="ECO:0007669"/>
    <property type="project" value="InterPro"/>
</dbReference>
<dbReference type="InterPro" id="IPR050087">
    <property type="entry name" value="AON_synthase_class-II"/>
</dbReference>
<dbReference type="GO" id="GO:0006567">
    <property type="term" value="P:L-threonine catabolic process"/>
    <property type="evidence" value="ECO:0007669"/>
    <property type="project" value="InterPro"/>
</dbReference>
<dbReference type="HAMAP" id="MF_00985">
    <property type="entry name" value="2am3keto_CoA_ligase"/>
    <property type="match status" value="1"/>
</dbReference>
<proteinExistence type="inferred from homology"/>
<evidence type="ECO:0000313" key="7">
    <source>
        <dbReference type="EMBL" id="MPM30792.1"/>
    </source>
</evidence>
<dbReference type="GO" id="GO:0016874">
    <property type="term" value="F:ligase activity"/>
    <property type="evidence" value="ECO:0007669"/>
    <property type="project" value="UniProtKB-KW"/>
</dbReference>
<protein>
    <submittedName>
        <fullName evidence="7">2-amino-3-ketobutyrate coenzyme A ligase</fullName>
        <ecNumber evidence="7">2.3.1.29</ecNumber>
    </submittedName>
</protein>
<dbReference type="AlphaFoldDB" id="A0A644YQA0"/>
<dbReference type="InterPro" id="IPR004839">
    <property type="entry name" value="Aminotransferase_I/II_large"/>
</dbReference>
<evidence type="ECO:0000256" key="5">
    <source>
        <dbReference type="ARBA" id="ARBA00023315"/>
    </source>
</evidence>
<dbReference type="InterPro" id="IPR011282">
    <property type="entry name" value="2am3keto_CoA_ligase"/>
</dbReference>
<evidence type="ECO:0000256" key="2">
    <source>
        <dbReference type="ARBA" id="ARBA00008392"/>
    </source>
</evidence>
<keyword evidence="7" id="KW-0436">Ligase</keyword>
<dbReference type="Gene3D" id="3.90.1150.10">
    <property type="entry name" value="Aspartate Aminotransferase, domain 1"/>
    <property type="match status" value="1"/>
</dbReference>
<evidence type="ECO:0000259" key="6">
    <source>
        <dbReference type="Pfam" id="PF00155"/>
    </source>
</evidence>
<feature type="domain" description="Aminotransferase class I/classII large" evidence="6">
    <location>
        <begin position="43"/>
        <end position="384"/>
    </location>
</feature>
<dbReference type="EMBL" id="VSSQ01005891">
    <property type="protein sequence ID" value="MPM30792.1"/>
    <property type="molecule type" value="Genomic_DNA"/>
</dbReference>
<organism evidence="7">
    <name type="scientific">bioreactor metagenome</name>
    <dbReference type="NCBI Taxonomy" id="1076179"/>
    <lineage>
        <taxon>unclassified sequences</taxon>
        <taxon>metagenomes</taxon>
        <taxon>ecological metagenomes</taxon>
    </lineage>
</organism>
<keyword evidence="3 7" id="KW-0808">Transferase</keyword>
<dbReference type="InterPro" id="IPR015422">
    <property type="entry name" value="PyrdxlP-dep_Trfase_small"/>
</dbReference>
<dbReference type="Pfam" id="PF00155">
    <property type="entry name" value="Aminotran_1_2"/>
    <property type="match status" value="1"/>
</dbReference>
<reference evidence="7" key="1">
    <citation type="submission" date="2019-08" db="EMBL/GenBank/DDBJ databases">
        <authorList>
            <person name="Kucharzyk K."/>
            <person name="Murdoch R.W."/>
            <person name="Higgins S."/>
            <person name="Loffler F."/>
        </authorList>
    </citation>
    <scope>NUCLEOTIDE SEQUENCE</scope>
</reference>
<evidence type="ECO:0000256" key="1">
    <source>
        <dbReference type="ARBA" id="ARBA00001933"/>
    </source>
</evidence>
<dbReference type="EC" id="2.3.1.29" evidence="7"/>
<keyword evidence="5 7" id="KW-0012">Acyltransferase</keyword>
<dbReference type="SUPFAM" id="SSF53383">
    <property type="entry name" value="PLP-dependent transferases"/>
    <property type="match status" value="1"/>
</dbReference>
<dbReference type="GO" id="GO:0008890">
    <property type="term" value="F:glycine C-acetyltransferase activity"/>
    <property type="evidence" value="ECO:0007669"/>
    <property type="project" value="UniProtKB-EC"/>
</dbReference>
<comment type="caution">
    <text evidence="7">The sequence shown here is derived from an EMBL/GenBank/DDBJ whole genome shotgun (WGS) entry which is preliminary data.</text>
</comment>
<evidence type="ECO:0000256" key="4">
    <source>
        <dbReference type="ARBA" id="ARBA00022898"/>
    </source>
</evidence>
<accession>A0A644YQA0</accession>
<dbReference type="InterPro" id="IPR015424">
    <property type="entry name" value="PyrdxlP-dep_Trfase"/>
</dbReference>
<comment type="similarity">
    <text evidence="2">Belongs to the class-II pyridoxal-phosphate-dependent aminotransferase family.</text>
</comment>
<dbReference type="Gene3D" id="3.40.640.10">
    <property type="entry name" value="Type I PLP-dependent aspartate aminotransferase-like (Major domain)"/>
    <property type="match status" value="1"/>
</dbReference>